<dbReference type="InterPro" id="IPR043519">
    <property type="entry name" value="NT_sf"/>
</dbReference>
<dbReference type="InterPro" id="IPR029398">
    <property type="entry name" value="PolB_thumb"/>
</dbReference>
<dbReference type="Pfam" id="PF14791">
    <property type="entry name" value="DNA_pol_B_thumb"/>
    <property type="match status" value="1"/>
</dbReference>
<organism evidence="9 10">
    <name type="scientific">Starmerella bacillaris</name>
    <name type="common">Yeast</name>
    <name type="synonym">Candida zemplinina</name>
    <dbReference type="NCBI Taxonomy" id="1247836"/>
    <lineage>
        <taxon>Eukaryota</taxon>
        <taxon>Fungi</taxon>
        <taxon>Dikarya</taxon>
        <taxon>Ascomycota</taxon>
        <taxon>Saccharomycotina</taxon>
        <taxon>Dipodascomycetes</taxon>
        <taxon>Dipodascales</taxon>
        <taxon>Trichomonascaceae</taxon>
        <taxon>Starmerella</taxon>
    </lineage>
</organism>
<accession>A0AAV5RG88</accession>
<dbReference type="Gene3D" id="1.10.150.20">
    <property type="entry name" value="5' to 3' exonuclease, C-terminal subdomain"/>
    <property type="match status" value="1"/>
</dbReference>
<dbReference type="SMART" id="SM00483">
    <property type="entry name" value="POLXc"/>
    <property type="match status" value="1"/>
</dbReference>
<dbReference type="SUPFAM" id="SSF52113">
    <property type="entry name" value="BRCT domain"/>
    <property type="match status" value="1"/>
</dbReference>
<dbReference type="PANTHER" id="PTHR11276">
    <property type="entry name" value="DNA POLYMERASE TYPE-X FAMILY MEMBER"/>
    <property type="match status" value="1"/>
</dbReference>
<comment type="cofactor">
    <cofactor evidence="1">
        <name>Mn(2+)</name>
        <dbReference type="ChEBI" id="CHEBI:29035"/>
    </cofactor>
</comment>
<dbReference type="GO" id="GO:0016829">
    <property type="term" value="F:lyase activity"/>
    <property type="evidence" value="ECO:0007669"/>
    <property type="project" value="UniProtKB-KW"/>
</dbReference>
<evidence type="ECO:0000256" key="6">
    <source>
        <dbReference type="ARBA" id="ARBA00023239"/>
    </source>
</evidence>
<evidence type="ECO:0000256" key="7">
    <source>
        <dbReference type="RuleBase" id="RU366014"/>
    </source>
</evidence>
<evidence type="ECO:0000256" key="1">
    <source>
        <dbReference type="ARBA" id="ARBA00001936"/>
    </source>
</evidence>
<dbReference type="GO" id="GO:0005634">
    <property type="term" value="C:nucleus"/>
    <property type="evidence" value="ECO:0007669"/>
    <property type="project" value="UniProtKB-SubCell"/>
</dbReference>
<dbReference type="InterPro" id="IPR002008">
    <property type="entry name" value="DNA_pol_X_beta-like"/>
</dbReference>
<keyword evidence="7 9" id="KW-0239">DNA-directed DNA polymerase</keyword>
<proteinExistence type="inferred from homology"/>
<dbReference type="Pfam" id="PF10391">
    <property type="entry name" value="DNA_pol_lambd_f"/>
    <property type="match status" value="1"/>
</dbReference>
<dbReference type="EMBL" id="BTGC01000003">
    <property type="protein sequence ID" value="GMM50604.1"/>
    <property type="molecule type" value="Genomic_DNA"/>
</dbReference>
<dbReference type="Gene3D" id="3.40.50.10190">
    <property type="entry name" value="BRCT domain"/>
    <property type="match status" value="1"/>
</dbReference>
<comment type="similarity">
    <text evidence="7">Belongs to the DNA polymerase type-X family.</text>
</comment>
<dbReference type="Proteomes" id="UP001362899">
    <property type="component" value="Unassembled WGS sequence"/>
</dbReference>
<keyword evidence="10" id="KW-1185">Reference proteome</keyword>
<feature type="domain" description="BRCT" evidence="8">
    <location>
        <begin position="1"/>
        <end position="95"/>
    </location>
</feature>
<evidence type="ECO:0000256" key="4">
    <source>
        <dbReference type="ARBA" id="ARBA00022695"/>
    </source>
</evidence>
<dbReference type="InterPro" id="IPR022312">
    <property type="entry name" value="DNA_pol_X"/>
</dbReference>
<comment type="caution">
    <text evidence="9">The sequence shown here is derived from an EMBL/GenBank/DDBJ whole genome shotgun (WGS) entry which is preliminary data.</text>
</comment>
<comment type="function">
    <text evidence="7">DNA polymerase that functions in several pathways of DNA repair. Involved in base excision repair (BER) responsible for repair of lesions that give rise to abasic (AP) sites in DNA. Also contributes to DNA double-strand break repair by non-homologous end joining and homologous recombination. Has both template-dependent and template-independent (terminal transferase) DNA polymerase activities. Has also a 5'-deoxyribose-5-phosphate lyase (dRP lyase) activity.</text>
</comment>
<dbReference type="InterPro" id="IPR037160">
    <property type="entry name" value="DNA_Pol_thumb_sf"/>
</dbReference>
<dbReference type="GO" id="GO:0006303">
    <property type="term" value="P:double-strand break repair via nonhomologous end joining"/>
    <property type="evidence" value="ECO:0007669"/>
    <property type="project" value="TreeGrafter"/>
</dbReference>
<dbReference type="EC" id="2.7.7.7" evidence="7"/>
<protein>
    <recommendedName>
        <fullName evidence="7">DNA polymerase</fullName>
        <ecNumber evidence="7">2.7.7.7</ecNumber>
    </recommendedName>
</protein>
<dbReference type="CDD" id="cd00141">
    <property type="entry name" value="NT_POLXc"/>
    <property type="match status" value="1"/>
</dbReference>
<name>A0AAV5RG88_STABA</name>
<dbReference type="InterPro" id="IPR018944">
    <property type="entry name" value="DNA_pol_lambd_fingers_domain"/>
</dbReference>
<dbReference type="PRINTS" id="PR00870">
    <property type="entry name" value="DNAPOLXBETA"/>
</dbReference>
<comment type="subcellular location">
    <subcellularLocation>
        <location evidence="7">Nucleus</location>
    </subcellularLocation>
</comment>
<evidence type="ECO:0000256" key="5">
    <source>
        <dbReference type="ARBA" id="ARBA00022705"/>
    </source>
</evidence>
<dbReference type="InterPro" id="IPR002054">
    <property type="entry name" value="DNA-dir_DNA_pol_X"/>
</dbReference>
<keyword evidence="7" id="KW-0234">DNA repair</keyword>
<dbReference type="Gene3D" id="3.30.460.10">
    <property type="entry name" value="Beta Polymerase, domain 2"/>
    <property type="match status" value="1"/>
</dbReference>
<dbReference type="GO" id="GO:0003677">
    <property type="term" value="F:DNA binding"/>
    <property type="evidence" value="ECO:0007669"/>
    <property type="project" value="UniProtKB-UniRule"/>
</dbReference>
<dbReference type="InterPro" id="IPR036420">
    <property type="entry name" value="BRCT_dom_sf"/>
</dbReference>
<dbReference type="InterPro" id="IPR028207">
    <property type="entry name" value="DNA_pol_B_palm_palm"/>
</dbReference>
<evidence type="ECO:0000256" key="2">
    <source>
        <dbReference type="ARBA" id="ARBA00022634"/>
    </source>
</evidence>
<dbReference type="Pfam" id="PF14792">
    <property type="entry name" value="DNA_pol_B_palm"/>
    <property type="match status" value="1"/>
</dbReference>
<reference evidence="9 10" key="1">
    <citation type="journal article" date="2023" name="Elife">
        <title>Identification of key yeast species and microbe-microbe interactions impacting larval growth of Drosophila in the wild.</title>
        <authorList>
            <person name="Mure A."/>
            <person name="Sugiura Y."/>
            <person name="Maeda R."/>
            <person name="Honda K."/>
            <person name="Sakurai N."/>
            <person name="Takahashi Y."/>
            <person name="Watada M."/>
            <person name="Katoh T."/>
            <person name="Gotoh A."/>
            <person name="Gotoh Y."/>
            <person name="Taniguchi I."/>
            <person name="Nakamura K."/>
            <person name="Hayashi T."/>
            <person name="Katayama T."/>
            <person name="Uemura T."/>
            <person name="Hattori Y."/>
        </authorList>
    </citation>
    <scope>NUCLEOTIDE SEQUENCE [LARGE SCALE GENOMIC DNA]</scope>
    <source>
        <strain evidence="9 10">SB-73</strain>
    </source>
</reference>
<dbReference type="GO" id="GO:0003887">
    <property type="term" value="F:DNA-directed DNA polymerase activity"/>
    <property type="evidence" value="ECO:0007669"/>
    <property type="project" value="UniProtKB-UniRule"/>
</dbReference>
<gene>
    <name evidence="9" type="ORF">DASB73_015620</name>
</gene>
<keyword evidence="3 7" id="KW-0808">Transferase</keyword>
<evidence type="ECO:0000313" key="9">
    <source>
        <dbReference type="EMBL" id="GMM50604.1"/>
    </source>
</evidence>
<dbReference type="Pfam" id="PF00533">
    <property type="entry name" value="BRCT"/>
    <property type="match status" value="1"/>
</dbReference>
<keyword evidence="4 7" id="KW-0548">Nucleotidyltransferase</keyword>
<evidence type="ECO:0000259" key="8">
    <source>
        <dbReference type="PROSITE" id="PS50172"/>
    </source>
</evidence>
<dbReference type="Gene3D" id="3.30.210.10">
    <property type="entry name" value="DNA polymerase, thumb domain"/>
    <property type="match status" value="1"/>
</dbReference>
<evidence type="ECO:0000313" key="10">
    <source>
        <dbReference type="Proteomes" id="UP001362899"/>
    </source>
</evidence>
<dbReference type="SUPFAM" id="SSF81301">
    <property type="entry name" value="Nucleotidyltransferase"/>
    <property type="match status" value="1"/>
</dbReference>
<sequence length="494" mass="56767">MFNGYHFYFYPSTDVSRINQIRSRIVAKQGATITSEINAQTSHILVRPQSVNQKFYDNVLNPALKINKNITVLDSDWVSESVAGRKIMNTDGYVVTANQHVQDEIAHPVEKSGCNDNDLETVKKRRSTSYIDECNKKSKQLSEDIEFKYREASEYDDDVDRKNSQFHQTDETSEQGDLYETLSIPTSELNSVVNALEQSIADKSRNGHSNYSKTLNGLYDIVVKAKHEALRERRRSVDLKLSPENARNISYLTRASQTKWLQAVKERSDTIKLFMSVYGIGEYTANKFFSKGYRSLQDIFPFVDDNGRVSITHHSDFVERISREEVEEHFTQVKSAAAELDKDIQLYCMGSYRRGCRDCGDIDIIFTMNQGTIMKIKSKFEILLEKMFKEKLAVYTFTKGSGKWLGATQVNSKWRRMDILLVPWQELGAATLYYTGSGEFNRMMRSRAIKMNMKLNQTGLFTATKGEEPHLLESFNESKIFTILGLPWIEPSKR</sequence>
<evidence type="ECO:0000256" key="3">
    <source>
        <dbReference type="ARBA" id="ARBA00022679"/>
    </source>
</evidence>
<dbReference type="CDD" id="cd00027">
    <property type="entry name" value="BRCT"/>
    <property type="match status" value="1"/>
</dbReference>
<dbReference type="PANTHER" id="PTHR11276:SF28">
    <property type="entry name" value="DNA POLYMERASE LAMBDA"/>
    <property type="match status" value="1"/>
</dbReference>
<keyword evidence="6" id="KW-0456">Lyase</keyword>
<dbReference type="AlphaFoldDB" id="A0AAV5RG88"/>
<keyword evidence="5" id="KW-0235">DNA replication</keyword>
<keyword evidence="7" id="KW-0539">Nucleus</keyword>
<keyword evidence="7" id="KW-0227">DNA damage</keyword>
<dbReference type="GO" id="GO:0046872">
    <property type="term" value="F:metal ion binding"/>
    <property type="evidence" value="ECO:0007669"/>
    <property type="project" value="UniProtKB-UniRule"/>
</dbReference>
<dbReference type="SUPFAM" id="SSF81585">
    <property type="entry name" value="PsbU/PolX domain-like"/>
    <property type="match status" value="1"/>
</dbReference>
<keyword evidence="2" id="KW-0237">DNA synthesis</keyword>
<comment type="catalytic activity">
    <reaction evidence="7">
        <text>DNA(n) + a 2'-deoxyribonucleoside 5'-triphosphate = DNA(n+1) + diphosphate</text>
        <dbReference type="Rhea" id="RHEA:22508"/>
        <dbReference type="Rhea" id="RHEA-COMP:17339"/>
        <dbReference type="Rhea" id="RHEA-COMP:17340"/>
        <dbReference type="ChEBI" id="CHEBI:33019"/>
        <dbReference type="ChEBI" id="CHEBI:61560"/>
        <dbReference type="ChEBI" id="CHEBI:173112"/>
        <dbReference type="EC" id="2.7.7.7"/>
    </reaction>
</comment>
<dbReference type="InterPro" id="IPR001357">
    <property type="entry name" value="BRCT_dom"/>
</dbReference>
<dbReference type="PRINTS" id="PR00869">
    <property type="entry name" value="DNAPOLX"/>
</dbReference>
<dbReference type="PROSITE" id="PS50172">
    <property type="entry name" value="BRCT"/>
    <property type="match status" value="1"/>
</dbReference>